<dbReference type="GO" id="GO:0016787">
    <property type="term" value="F:hydrolase activity"/>
    <property type="evidence" value="ECO:0007669"/>
    <property type="project" value="UniProtKB-KW"/>
</dbReference>
<dbReference type="PANTHER" id="PTHR30619">
    <property type="entry name" value="DNA INTERNALIZATION/COMPETENCE PROTEIN COMEC/REC2"/>
    <property type="match status" value="1"/>
</dbReference>
<gene>
    <name evidence="2" type="ORF">E7747_05705</name>
</gene>
<organism evidence="2 3">
    <name type="scientific">Duncaniella dubosii</name>
    <dbReference type="NCBI Taxonomy" id="2518971"/>
    <lineage>
        <taxon>Bacteria</taxon>
        <taxon>Pseudomonadati</taxon>
        <taxon>Bacteroidota</taxon>
        <taxon>Bacteroidia</taxon>
        <taxon>Bacteroidales</taxon>
        <taxon>Muribaculaceae</taxon>
        <taxon>Duncaniella</taxon>
    </lineage>
</organism>
<dbReference type="AlphaFoldDB" id="A0A4P7W213"/>
<feature type="domain" description="Metallo-beta-lactamase" evidence="1">
    <location>
        <begin position="44"/>
        <end position="241"/>
    </location>
</feature>
<dbReference type="SUPFAM" id="SSF56281">
    <property type="entry name" value="Metallo-hydrolase/oxidoreductase"/>
    <property type="match status" value="1"/>
</dbReference>
<dbReference type="InterPro" id="IPR052159">
    <property type="entry name" value="Competence_DNA_uptake"/>
</dbReference>
<dbReference type="PANTHER" id="PTHR30619:SF1">
    <property type="entry name" value="RECOMBINATION PROTEIN 2"/>
    <property type="match status" value="1"/>
</dbReference>
<sequence length="297" mass="33995">MLKRIFFAMILVLGISTFISAKPKTGKKTSAFTMWQLPMQVGNIGNSYVFRTAGGKVIVFDGGWPAEQLYLRGFIAALGNEVEAWFISHPHDDHMGVLWQILKDRQGMKINHIYHSRFSPELIELEKPYNEYAKDFYSVLDTVSIPVTDFREAGYVGEIDGFNFKILGVVNEEFHTNPFNNSSMVIKVWDDRKSILFLADTGAESGEKLFNGPYRNDLACDYLQMAHHGQHGCSEDFYKSIDFRACLWPTAYWIWTNDQGGGYNTGNLETMQTRQWMDEIGIKEHHVSCLEGLFKLE</sequence>
<dbReference type="InterPro" id="IPR036866">
    <property type="entry name" value="RibonucZ/Hydroxyglut_hydro"/>
</dbReference>
<evidence type="ECO:0000313" key="3">
    <source>
        <dbReference type="Proteomes" id="UP000297149"/>
    </source>
</evidence>
<protein>
    <submittedName>
        <fullName evidence="2">MBL fold metallo-hydrolase</fullName>
    </submittedName>
</protein>
<reference evidence="3" key="1">
    <citation type="submission" date="2019-02" db="EMBL/GenBank/DDBJ databases">
        <title>Isolation and identification of novel species under the genus Muribaculum.</title>
        <authorList>
            <person name="Miyake S."/>
            <person name="Ding Y."/>
            <person name="Low A."/>
            <person name="Soh M."/>
            <person name="Seedorf H."/>
        </authorList>
    </citation>
    <scope>NUCLEOTIDE SEQUENCE [LARGE SCALE GENOMIC DNA]</scope>
    <source>
        <strain evidence="3">H5</strain>
    </source>
</reference>
<dbReference type="EMBL" id="CP039396">
    <property type="protein sequence ID" value="QCD41822.1"/>
    <property type="molecule type" value="Genomic_DNA"/>
</dbReference>
<proteinExistence type="predicted"/>
<accession>A0A4P7W213</accession>
<dbReference type="SMART" id="SM00849">
    <property type="entry name" value="Lactamase_B"/>
    <property type="match status" value="1"/>
</dbReference>
<name>A0A4P7W213_9BACT</name>
<dbReference type="Proteomes" id="UP000297149">
    <property type="component" value="Chromosome"/>
</dbReference>
<dbReference type="RefSeq" id="WP_136414671.1">
    <property type="nucleotide sequence ID" value="NZ_CP039396.1"/>
</dbReference>
<dbReference type="Gene3D" id="3.60.15.10">
    <property type="entry name" value="Ribonuclease Z/Hydroxyacylglutathione hydrolase-like"/>
    <property type="match status" value="1"/>
</dbReference>
<dbReference type="KEGG" id="ddb:E7747_05705"/>
<keyword evidence="2" id="KW-0378">Hydrolase</keyword>
<evidence type="ECO:0000313" key="2">
    <source>
        <dbReference type="EMBL" id="QCD41822.1"/>
    </source>
</evidence>
<dbReference type="InterPro" id="IPR001279">
    <property type="entry name" value="Metallo-B-lactamas"/>
</dbReference>
<dbReference type="Pfam" id="PF00753">
    <property type="entry name" value="Lactamase_B"/>
    <property type="match status" value="1"/>
</dbReference>
<evidence type="ECO:0000259" key="1">
    <source>
        <dbReference type="SMART" id="SM00849"/>
    </source>
</evidence>
<keyword evidence="3" id="KW-1185">Reference proteome</keyword>